<evidence type="ECO:0000313" key="2">
    <source>
        <dbReference type="WBParaSite" id="nRc.2.0.1.t25703-RA"/>
    </source>
</evidence>
<reference evidence="2" key="1">
    <citation type="submission" date="2022-11" db="UniProtKB">
        <authorList>
            <consortium name="WormBaseParasite"/>
        </authorList>
    </citation>
    <scope>IDENTIFICATION</scope>
</reference>
<keyword evidence="1" id="KW-1185">Reference proteome</keyword>
<dbReference type="WBParaSite" id="nRc.2.0.1.t25703-RA">
    <property type="protein sequence ID" value="nRc.2.0.1.t25703-RA"/>
    <property type="gene ID" value="nRc.2.0.1.g25703"/>
</dbReference>
<sequence length="88" mass="10442">MNFRVKHIRTSSTVRCCKSSTLNWQTYQLSTNSLPQHPASSCAFFFRLISLILRIKSKHYYGIFHLSNYKMFMFLLLCMQKTVKRESP</sequence>
<accession>A0A915JHW3</accession>
<dbReference type="Proteomes" id="UP000887565">
    <property type="component" value="Unplaced"/>
</dbReference>
<protein>
    <submittedName>
        <fullName evidence="2">Ovule protein</fullName>
    </submittedName>
</protein>
<name>A0A915JHW3_ROMCU</name>
<evidence type="ECO:0000313" key="1">
    <source>
        <dbReference type="Proteomes" id="UP000887565"/>
    </source>
</evidence>
<dbReference type="AlphaFoldDB" id="A0A915JHW3"/>
<organism evidence="1 2">
    <name type="scientific">Romanomermis culicivorax</name>
    <name type="common">Nematode worm</name>
    <dbReference type="NCBI Taxonomy" id="13658"/>
    <lineage>
        <taxon>Eukaryota</taxon>
        <taxon>Metazoa</taxon>
        <taxon>Ecdysozoa</taxon>
        <taxon>Nematoda</taxon>
        <taxon>Enoplea</taxon>
        <taxon>Dorylaimia</taxon>
        <taxon>Mermithida</taxon>
        <taxon>Mermithoidea</taxon>
        <taxon>Mermithidae</taxon>
        <taxon>Romanomermis</taxon>
    </lineage>
</organism>
<proteinExistence type="predicted"/>